<gene>
    <name evidence="1" type="ORF">SAMN05216289_1781</name>
</gene>
<dbReference type="OrthoDB" id="5959882at2"/>
<dbReference type="PANTHER" id="PTHR32305:SF15">
    <property type="entry name" value="PROTEIN RHSA-RELATED"/>
    <property type="match status" value="1"/>
</dbReference>
<sequence>HQTVWRWDSSPFGDTPANEAPSSLASFSYSLRFPGQQYDPETQSHYNYFRDYEPGTGRYLESDPIGLDSDVDTYAYIKSAPLQGMDYLGLGKEGIEPWEVGSFNALKNKELPGDGLDVHHVAQKAVMKCGCAGYDEKTAPAIAIERELHKKLPKSSPGSSFIGSARSLLARDIGALRKAGAPRRSLFNLIDINKLFYPECFKKGGK</sequence>
<organism evidence="1 2">
    <name type="scientific">Dokdonella immobilis</name>
    <dbReference type="NCBI Taxonomy" id="578942"/>
    <lineage>
        <taxon>Bacteria</taxon>
        <taxon>Pseudomonadati</taxon>
        <taxon>Pseudomonadota</taxon>
        <taxon>Gammaproteobacteria</taxon>
        <taxon>Lysobacterales</taxon>
        <taxon>Rhodanobacteraceae</taxon>
        <taxon>Dokdonella</taxon>
    </lineage>
</organism>
<accession>A0A1I5BF53</accession>
<dbReference type="InterPro" id="IPR050708">
    <property type="entry name" value="T6SS_VgrG/RHS"/>
</dbReference>
<reference evidence="1 2" key="1">
    <citation type="submission" date="2016-10" db="EMBL/GenBank/DDBJ databases">
        <authorList>
            <person name="de Groot N.N."/>
        </authorList>
    </citation>
    <scope>NUCLEOTIDE SEQUENCE [LARGE SCALE GENOMIC DNA]</scope>
    <source>
        <strain evidence="1 2">CGMCC 1.7659</strain>
    </source>
</reference>
<dbReference type="PANTHER" id="PTHR32305">
    <property type="match status" value="1"/>
</dbReference>
<dbReference type="Proteomes" id="UP000198575">
    <property type="component" value="Unassembled WGS sequence"/>
</dbReference>
<dbReference type="InterPro" id="IPR022385">
    <property type="entry name" value="Rhs_assc_core"/>
</dbReference>
<dbReference type="PRINTS" id="PR00394">
    <property type="entry name" value="RHSPROTEIN"/>
</dbReference>
<dbReference type="Gene3D" id="2.180.10.10">
    <property type="entry name" value="RHS repeat-associated core"/>
    <property type="match status" value="1"/>
</dbReference>
<feature type="non-terminal residue" evidence="1">
    <location>
        <position position="1"/>
    </location>
</feature>
<evidence type="ECO:0000313" key="1">
    <source>
        <dbReference type="EMBL" id="SFN73355.1"/>
    </source>
</evidence>
<protein>
    <submittedName>
        <fullName evidence="1">RHS repeat-associated core domain-containing protein</fullName>
    </submittedName>
</protein>
<dbReference type="RefSeq" id="WP_139225151.1">
    <property type="nucleotide sequence ID" value="NZ_FOVF01000078.1"/>
</dbReference>
<proteinExistence type="predicted"/>
<dbReference type="EMBL" id="FOVF01000078">
    <property type="protein sequence ID" value="SFN73355.1"/>
    <property type="molecule type" value="Genomic_DNA"/>
</dbReference>
<dbReference type="STRING" id="578942.SAMN05216289_1781"/>
<name>A0A1I5BF53_9GAMM</name>
<evidence type="ECO:0000313" key="2">
    <source>
        <dbReference type="Proteomes" id="UP000198575"/>
    </source>
</evidence>
<dbReference type="AlphaFoldDB" id="A0A1I5BF53"/>
<dbReference type="NCBIfam" id="TIGR03696">
    <property type="entry name" value="Rhs_assc_core"/>
    <property type="match status" value="1"/>
</dbReference>
<keyword evidence="2" id="KW-1185">Reference proteome</keyword>